<feature type="transmembrane region" description="Helical" evidence="1">
    <location>
        <begin position="20"/>
        <end position="40"/>
    </location>
</feature>
<sequence>MENKRKYVIKKILNSKIVNYFGISIINLDFLLYVSHYKWIFKIFKIPYFKINFLQSDINQIDKKIISRIKKSYSISISSEQGKNISGMWDYDLNQYYHEIHDSILNKDNTLELFNNMFRSKFVFGLASGDAVKHSNSFLGKKIWNLKYIDSIISLSSYLGCTRYESPQQGDYAQYSKVDIENIIVSIENQIKSDISFPNIGSPYGITIKKTLLTQEDLEHLYAALRIKEYLTHLGLLKESNKFNFLEIGGGYGGLCRWLNIILEKNINTYTIVDLPLISQIQAFFLSSFFKKDNVVLANEKNNLNSKIILKTDLEYLNDTENNYNIVLNQNSMPEMTDEIVEEYLNKISNDNLKYFISFNHEAISTHFNQKQVSVREICEKNPKLNLILRNPSFMRNGYLEEVYNLKKS</sequence>
<name>A0A382EUP1_9ZZZZ</name>
<dbReference type="AlphaFoldDB" id="A0A382EUP1"/>
<evidence type="ECO:0000313" key="2">
    <source>
        <dbReference type="EMBL" id="SVB53537.1"/>
    </source>
</evidence>
<dbReference type="InterPro" id="IPR030807">
    <property type="entry name" value="Methyltran_NanM"/>
</dbReference>
<reference evidence="2" key="1">
    <citation type="submission" date="2018-05" db="EMBL/GenBank/DDBJ databases">
        <authorList>
            <person name="Lanie J.A."/>
            <person name="Ng W.-L."/>
            <person name="Kazmierczak K.M."/>
            <person name="Andrzejewski T.M."/>
            <person name="Davidsen T.M."/>
            <person name="Wayne K.J."/>
            <person name="Tettelin H."/>
            <person name="Glass J.I."/>
            <person name="Rusch D."/>
            <person name="Podicherti R."/>
            <person name="Tsui H.-C.T."/>
            <person name="Winkler M.E."/>
        </authorList>
    </citation>
    <scope>NUCLEOTIDE SEQUENCE</scope>
</reference>
<dbReference type="EMBL" id="UINC01046038">
    <property type="protein sequence ID" value="SVB53537.1"/>
    <property type="molecule type" value="Genomic_DNA"/>
</dbReference>
<gene>
    <name evidence="2" type="ORF">METZ01_LOCUS206391</name>
</gene>
<proteinExistence type="predicted"/>
<evidence type="ECO:0008006" key="3">
    <source>
        <dbReference type="Google" id="ProtNLM"/>
    </source>
</evidence>
<keyword evidence="1" id="KW-0472">Membrane</keyword>
<accession>A0A382EUP1</accession>
<keyword evidence="1" id="KW-0812">Transmembrane</keyword>
<evidence type="ECO:0000256" key="1">
    <source>
        <dbReference type="SAM" id="Phobius"/>
    </source>
</evidence>
<dbReference type="NCBIfam" id="TIGR04371">
    <property type="entry name" value="methyltran_NanM"/>
    <property type="match status" value="1"/>
</dbReference>
<protein>
    <recommendedName>
        <fullName evidence="3">Sugar O-methyltransferase</fullName>
    </recommendedName>
</protein>
<organism evidence="2">
    <name type="scientific">marine metagenome</name>
    <dbReference type="NCBI Taxonomy" id="408172"/>
    <lineage>
        <taxon>unclassified sequences</taxon>
        <taxon>metagenomes</taxon>
        <taxon>ecological metagenomes</taxon>
    </lineage>
</organism>
<keyword evidence="1" id="KW-1133">Transmembrane helix</keyword>